<organism evidence="1">
    <name type="scientific">marine sediment metagenome</name>
    <dbReference type="NCBI Taxonomy" id="412755"/>
    <lineage>
        <taxon>unclassified sequences</taxon>
        <taxon>metagenomes</taxon>
        <taxon>ecological metagenomes</taxon>
    </lineage>
</organism>
<protein>
    <recommendedName>
        <fullName evidence="2">TRAM domain-containing protein</fullName>
    </recommendedName>
</protein>
<proteinExistence type="predicted"/>
<gene>
    <name evidence="1" type="ORF">S01H4_27258</name>
</gene>
<evidence type="ECO:0008006" key="2">
    <source>
        <dbReference type="Google" id="ProtNLM"/>
    </source>
</evidence>
<evidence type="ECO:0000313" key="1">
    <source>
        <dbReference type="EMBL" id="GAG75823.1"/>
    </source>
</evidence>
<name>X1AU63_9ZZZZ</name>
<dbReference type="AlphaFoldDB" id="X1AU63"/>
<sequence>MSEEQKLTLGEILKVRTVPGREGKPIARLPDGRVVLFDKNSEYYEMLDANMSVEGHIIVISENYVIINPTKEPEVVEPIMYTHYPEIVVDDIVEELEELIESVSGNAEVIPKALLRVLQLQQLIVRILKEEG</sequence>
<dbReference type="EMBL" id="BART01013288">
    <property type="protein sequence ID" value="GAG75823.1"/>
    <property type="molecule type" value="Genomic_DNA"/>
</dbReference>
<accession>X1AU63</accession>
<reference evidence="1" key="1">
    <citation type="journal article" date="2014" name="Front. Microbiol.">
        <title>High frequency of phylogenetically diverse reductive dehalogenase-homologous genes in deep subseafloor sedimentary metagenomes.</title>
        <authorList>
            <person name="Kawai M."/>
            <person name="Futagami T."/>
            <person name="Toyoda A."/>
            <person name="Takaki Y."/>
            <person name="Nishi S."/>
            <person name="Hori S."/>
            <person name="Arai W."/>
            <person name="Tsubouchi T."/>
            <person name="Morono Y."/>
            <person name="Uchiyama I."/>
            <person name="Ito T."/>
            <person name="Fujiyama A."/>
            <person name="Inagaki F."/>
            <person name="Takami H."/>
        </authorList>
    </citation>
    <scope>NUCLEOTIDE SEQUENCE</scope>
    <source>
        <strain evidence="1">Expedition CK06-06</strain>
    </source>
</reference>
<comment type="caution">
    <text evidence="1">The sequence shown here is derived from an EMBL/GenBank/DDBJ whole genome shotgun (WGS) entry which is preliminary data.</text>
</comment>